<dbReference type="EMBL" id="WHVB01000013">
    <property type="protein sequence ID" value="KAF8477814.1"/>
    <property type="molecule type" value="Genomic_DNA"/>
</dbReference>
<dbReference type="Proteomes" id="UP000759537">
    <property type="component" value="Unassembled WGS sequence"/>
</dbReference>
<comment type="caution">
    <text evidence="1">The sequence shown here is derived from an EMBL/GenBank/DDBJ whole genome shotgun (WGS) entry which is preliminary data.</text>
</comment>
<feature type="non-terminal residue" evidence="1">
    <location>
        <position position="1"/>
    </location>
</feature>
<reference evidence="1" key="2">
    <citation type="journal article" date="2020" name="Nat. Commun.">
        <title>Large-scale genome sequencing of mycorrhizal fungi provides insights into the early evolution of symbiotic traits.</title>
        <authorList>
            <person name="Miyauchi S."/>
            <person name="Kiss E."/>
            <person name="Kuo A."/>
            <person name="Drula E."/>
            <person name="Kohler A."/>
            <person name="Sanchez-Garcia M."/>
            <person name="Morin E."/>
            <person name="Andreopoulos B."/>
            <person name="Barry K.W."/>
            <person name="Bonito G."/>
            <person name="Buee M."/>
            <person name="Carver A."/>
            <person name="Chen C."/>
            <person name="Cichocki N."/>
            <person name="Clum A."/>
            <person name="Culley D."/>
            <person name="Crous P.W."/>
            <person name="Fauchery L."/>
            <person name="Girlanda M."/>
            <person name="Hayes R.D."/>
            <person name="Keri Z."/>
            <person name="LaButti K."/>
            <person name="Lipzen A."/>
            <person name="Lombard V."/>
            <person name="Magnuson J."/>
            <person name="Maillard F."/>
            <person name="Murat C."/>
            <person name="Nolan M."/>
            <person name="Ohm R.A."/>
            <person name="Pangilinan J."/>
            <person name="Pereira M.F."/>
            <person name="Perotto S."/>
            <person name="Peter M."/>
            <person name="Pfister S."/>
            <person name="Riley R."/>
            <person name="Sitrit Y."/>
            <person name="Stielow J.B."/>
            <person name="Szollosi G."/>
            <person name="Zifcakova L."/>
            <person name="Stursova M."/>
            <person name="Spatafora J.W."/>
            <person name="Tedersoo L."/>
            <person name="Vaario L.M."/>
            <person name="Yamada A."/>
            <person name="Yan M."/>
            <person name="Wang P."/>
            <person name="Xu J."/>
            <person name="Bruns T."/>
            <person name="Baldrian P."/>
            <person name="Vilgalys R."/>
            <person name="Dunand C."/>
            <person name="Henrissat B."/>
            <person name="Grigoriev I.V."/>
            <person name="Hibbett D."/>
            <person name="Nagy L.G."/>
            <person name="Martin F.M."/>
        </authorList>
    </citation>
    <scope>NUCLEOTIDE SEQUENCE</scope>
    <source>
        <strain evidence="1">Prilba</strain>
    </source>
</reference>
<reference evidence="1" key="1">
    <citation type="submission" date="2019-10" db="EMBL/GenBank/DDBJ databases">
        <authorList>
            <consortium name="DOE Joint Genome Institute"/>
            <person name="Kuo A."/>
            <person name="Miyauchi S."/>
            <person name="Kiss E."/>
            <person name="Drula E."/>
            <person name="Kohler A."/>
            <person name="Sanchez-Garcia M."/>
            <person name="Andreopoulos B."/>
            <person name="Barry K.W."/>
            <person name="Bonito G."/>
            <person name="Buee M."/>
            <person name="Carver A."/>
            <person name="Chen C."/>
            <person name="Cichocki N."/>
            <person name="Clum A."/>
            <person name="Culley D."/>
            <person name="Crous P.W."/>
            <person name="Fauchery L."/>
            <person name="Girlanda M."/>
            <person name="Hayes R."/>
            <person name="Keri Z."/>
            <person name="LaButti K."/>
            <person name="Lipzen A."/>
            <person name="Lombard V."/>
            <person name="Magnuson J."/>
            <person name="Maillard F."/>
            <person name="Morin E."/>
            <person name="Murat C."/>
            <person name="Nolan M."/>
            <person name="Ohm R."/>
            <person name="Pangilinan J."/>
            <person name="Pereira M."/>
            <person name="Perotto S."/>
            <person name="Peter M."/>
            <person name="Riley R."/>
            <person name="Sitrit Y."/>
            <person name="Stielow B."/>
            <person name="Szollosi G."/>
            <person name="Zifcakova L."/>
            <person name="Stursova M."/>
            <person name="Spatafora J.W."/>
            <person name="Tedersoo L."/>
            <person name="Vaario L.-M."/>
            <person name="Yamada A."/>
            <person name="Yan M."/>
            <person name="Wang P."/>
            <person name="Xu J."/>
            <person name="Bruns T."/>
            <person name="Baldrian P."/>
            <person name="Vilgalys R."/>
            <person name="Henrissat B."/>
            <person name="Grigoriev I.V."/>
            <person name="Hibbett D."/>
            <person name="Nagy L.G."/>
            <person name="Martin F.M."/>
        </authorList>
    </citation>
    <scope>NUCLEOTIDE SEQUENCE</scope>
    <source>
        <strain evidence="1">Prilba</strain>
    </source>
</reference>
<proteinExistence type="predicted"/>
<protein>
    <submittedName>
        <fullName evidence="1">Uncharacterized protein</fullName>
    </submittedName>
</protein>
<organism evidence="1 2">
    <name type="scientific">Russula ochroleuca</name>
    <dbReference type="NCBI Taxonomy" id="152965"/>
    <lineage>
        <taxon>Eukaryota</taxon>
        <taxon>Fungi</taxon>
        <taxon>Dikarya</taxon>
        <taxon>Basidiomycota</taxon>
        <taxon>Agaricomycotina</taxon>
        <taxon>Agaricomycetes</taxon>
        <taxon>Russulales</taxon>
        <taxon>Russulaceae</taxon>
        <taxon>Russula</taxon>
    </lineage>
</organism>
<dbReference type="OrthoDB" id="10622469at2759"/>
<sequence>PSDWENTLDNMVWHELLLPFVAVKKLHIGSSLTLKLSEALESVDGGLVLELLPELQELEVPLKIDHATNAFSMFMKTRESVGRPIHLLVPPEFAGPSLSEMSLSSKESVLELPQEILAAQAGPRPKLEAIVAERKEKTWQARAVGLVGRLRGKNNN</sequence>
<evidence type="ECO:0000313" key="2">
    <source>
        <dbReference type="Proteomes" id="UP000759537"/>
    </source>
</evidence>
<gene>
    <name evidence="1" type="ORF">DFH94DRAFT_755987</name>
</gene>
<accession>A0A9P5T763</accession>
<keyword evidence="2" id="KW-1185">Reference proteome</keyword>
<dbReference type="AlphaFoldDB" id="A0A9P5T763"/>
<name>A0A9P5T763_9AGAM</name>
<evidence type="ECO:0000313" key="1">
    <source>
        <dbReference type="EMBL" id="KAF8477814.1"/>
    </source>
</evidence>